<dbReference type="Gramene" id="OMO87977">
    <property type="protein sequence ID" value="OMO87977"/>
    <property type="gene ID" value="CCACVL1_08618"/>
</dbReference>
<name>A0A1R3IZI2_COCAP</name>
<dbReference type="Proteomes" id="UP000188268">
    <property type="component" value="Unassembled WGS sequence"/>
</dbReference>
<dbReference type="EMBL" id="AWWV01009123">
    <property type="protein sequence ID" value="OMO87977.1"/>
    <property type="molecule type" value="Genomic_DNA"/>
</dbReference>
<evidence type="ECO:0000256" key="1">
    <source>
        <dbReference type="SAM" id="MobiDB-lite"/>
    </source>
</evidence>
<sequence length="59" mass="6557">MSNSFGLLGATSRTRPAAISGDQPNRKILRDNEEERTKPNLQKILLLLFLNKSMGFPVA</sequence>
<dbReference type="AlphaFoldDB" id="A0A1R3IZI2"/>
<evidence type="ECO:0000313" key="2">
    <source>
        <dbReference type="EMBL" id="OMO87977.1"/>
    </source>
</evidence>
<proteinExistence type="predicted"/>
<feature type="region of interest" description="Disordered" evidence="1">
    <location>
        <begin position="1"/>
        <end position="35"/>
    </location>
</feature>
<comment type="caution">
    <text evidence="2">The sequence shown here is derived from an EMBL/GenBank/DDBJ whole genome shotgun (WGS) entry which is preliminary data.</text>
</comment>
<gene>
    <name evidence="2" type="ORF">CCACVL1_08618</name>
</gene>
<keyword evidence="3" id="KW-1185">Reference proteome</keyword>
<feature type="compositionally biased region" description="Basic and acidic residues" evidence="1">
    <location>
        <begin position="24"/>
        <end position="35"/>
    </location>
</feature>
<evidence type="ECO:0000313" key="3">
    <source>
        <dbReference type="Proteomes" id="UP000188268"/>
    </source>
</evidence>
<reference evidence="2 3" key="1">
    <citation type="submission" date="2013-09" db="EMBL/GenBank/DDBJ databases">
        <title>Corchorus capsularis genome sequencing.</title>
        <authorList>
            <person name="Alam M."/>
            <person name="Haque M.S."/>
            <person name="Islam M.S."/>
            <person name="Emdad E.M."/>
            <person name="Islam M.M."/>
            <person name="Ahmed B."/>
            <person name="Halim A."/>
            <person name="Hossen Q.M.M."/>
            <person name="Hossain M.Z."/>
            <person name="Ahmed R."/>
            <person name="Khan M.M."/>
            <person name="Islam R."/>
            <person name="Rashid M.M."/>
            <person name="Khan S.A."/>
            <person name="Rahman M.S."/>
            <person name="Alam M."/>
        </authorList>
    </citation>
    <scope>NUCLEOTIDE SEQUENCE [LARGE SCALE GENOMIC DNA]</scope>
    <source>
        <strain evidence="3">cv. CVL-1</strain>
        <tissue evidence="2">Whole seedling</tissue>
    </source>
</reference>
<protein>
    <submittedName>
        <fullName evidence="2">Uncharacterized protein</fullName>
    </submittedName>
</protein>
<accession>A0A1R3IZI2</accession>
<organism evidence="2 3">
    <name type="scientific">Corchorus capsularis</name>
    <name type="common">Jute</name>
    <dbReference type="NCBI Taxonomy" id="210143"/>
    <lineage>
        <taxon>Eukaryota</taxon>
        <taxon>Viridiplantae</taxon>
        <taxon>Streptophyta</taxon>
        <taxon>Embryophyta</taxon>
        <taxon>Tracheophyta</taxon>
        <taxon>Spermatophyta</taxon>
        <taxon>Magnoliopsida</taxon>
        <taxon>eudicotyledons</taxon>
        <taxon>Gunneridae</taxon>
        <taxon>Pentapetalae</taxon>
        <taxon>rosids</taxon>
        <taxon>malvids</taxon>
        <taxon>Malvales</taxon>
        <taxon>Malvaceae</taxon>
        <taxon>Grewioideae</taxon>
        <taxon>Apeibeae</taxon>
        <taxon>Corchorus</taxon>
    </lineage>
</organism>